<keyword evidence="1" id="KW-0812">Transmembrane</keyword>
<keyword evidence="1" id="KW-1133">Transmembrane helix</keyword>
<feature type="transmembrane region" description="Helical" evidence="1">
    <location>
        <begin position="95"/>
        <end position="117"/>
    </location>
</feature>
<name>A0A9D6LQG9_9BACT</name>
<evidence type="ECO:0000313" key="2">
    <source>
        <dbReference type="EMBL" id="MBI3627853.1"/>
    </source>
</evidence>
<reference evidence="2" key="1">
    <citation type="submission" date="2020-07" db="EMBL/GenBank/DDBJ databases">
        <title>Huge and variable diversity of episymbiotic CPR bacteria and DPANN archaea in groundwater ecosystems.</title>
        <authorList>
            <person name="He C.Y."/>
            <person name="Keren R."/>
            <person name="Whittaker M."/>
            <person name="Farag I.F."/>
            <person name="Doudna J."/>
            <person name="Cate J.H.D."/>
            <person name="Banfield J.F."/>
        </authorList>
    </citation>
    <scope>NUCLEOTIDE SEQUENCE</scope>
    <source>
        <strain evidence="2">NC_groundwater_972_Pr1_S-0.2um_49_27</strain>
    </source>
</reference>
<dbReference type="Proteomes" id="UP000808388">
    <property type="component" value="Unassembled WGS sequence"/>
</dbReference>
<feature type="transmembrane region" description="Helical" evidence="1">
    <location>
        <begin position="145"/>
        <end position="163"/>
    </location>
</feature>
<proteinExistence type="predicted"/>
<keyword evidence="1" id="KW-0472">Membrane</keyword>
<comment type="caution">
    <text evidence="2">The sequence shown here is derived from an EMBL/GenBank/DDBJ whole genome shotgun (WGS) entry which is preliminary data.</text>
</comment>
<protein>
    <submittedName>
        <fullName evidence="2">Uncharacterized protein</fullName>
    </submittedName>
</protein>
<feature type="transmembrane region" description="Helical" evidence="1">
    <location>
        <begin position="70"/>
        <end position="88"/>
    </location>
</feature>
<dbReference type="AlphaFoldDB" id="A0A9D6LQG9"/>
<sequence>MTLTTHAVVGAAAASIFPTHPVLAFSAGFLSHFMIDAMPHWHYPVASFEINKQDFRKSDMQIGRDFPFDFAKIGLDVIFGILISFLLFHSWLHSASFIVLLGAMAGILPDPLQFVYWKWRYQPLTTLQRFHIWIHARRDLDHRPIFGVSLQLLLMAAAVVGSLKL</sequence>
<organism evidence="2 3">
    <name type="scientific">Candidatus Sungiibacteriota bacterium</name>
    <dbReference type="NCBI Taxonomy" id="2750080"/>
    <lineage>
        <taxon>Bacteria</taxon>
        <taxon>Candidatus Sungiibacteriota</taxon>
    </lineage>
</organism>
<gene>
    <name evidence="2" type="ORF">HY220_03905</name>
</gene>
<evidence type="ECO:0000256" key="1">
    <source>
        <dbReference type="SAM" id="Phobius"/>
    </source>
</evidence>
<evidence type="ECO:0000313" key="3">
    <source>
        <dbReference type="Proteomes" id="UP000808388"/>
    </source>
</evidence>
<dbReference type="EMBL" id="JACQCQ010000013">
    <property type="protein sequence ID" value="MBI3627853.1"/>
    <property type="molecule type" value="Genomic_DNA"/>
</dbReference>
<accession>A0A9D6LQG9</accession>